<dbReference type="AlphaFoldDB" id="A0A1Y2AG91"/>
<proteinExistence type="predicted"/>
<dbReference type="GO" id="GO:0008061">
    <property type="term" value="F:chitin binding"/>
    <property type="evidence" value="ECO:0007669"/>
    <property type="project" value="UniProtKB-KW"/>
</dbReference>
<dbReference type="OrthoDB" id="5985073at2759"/>
<comment type="caution">
    <text evidence="2">The sequence shown here is derived from an EMBL/GenBank/DDBJ whole genome shotgun (WGS) entry which is preliminary data.</text>
</comment>
<organism evidence="2 3">
    <name type="scientific">Neocallimastix californiae</name>
    <dbReference type="NCBI Taxonomy" id="1754190"/>
    <lineage>
        <taxon>Eukaryota</taxon>
        <taxon>Fungi</taxon>
        <taxon>Fungi incertae sedis</taxon>
        <taxon>Chytridiomycota</taxon>
        <taxon>Chytridiomycota incertae sedis</taxon>
        <taxon>Neocallimastigomycetes</taxon>
        <taxon>Neocallimastigales</taxon>
        <taxon>Neocallimastigaceae</taxon>
        <taxon>Neocallimastix</taxon>
    </lineage>
</organism>
<gene>
    <name evidence="2" type="ORF">LY90DRAFT_516226</name>
</gene>
<dbReference type="Proteomes" id="UP000193920">
    <property type="component" value="Unassembled WGS sequence"/>
</dbReference>
<dbReference type="CDD" id="cd00035">
    <property type="entry name" value="ChtBD1"/>
    <property type="match status" value="1"/>
</dbReference>
<dbReference type="InterPro" id="IPR036861">
    <property type="entry name" value="Endochitinase-like_sf"/>
</dbReference>
<keyword evidence="3" id="KW-1185">Reference proteome</keyword>
<name>A0A1Y2AG91_9FUNG</name>
<evidence type="ECO:0000313" key="2">
    <source>
        <dbReference type="EMBL" id="ORY21237.1"/>
    </source>
</evidence>
<protein>
    <recommendedName>
        <fullName evidence="4">Chitin-binding type-1 domain-containing protein</fullName>
    </recommendedName>
</protein>
<evidence type="ECO:0000256" key="1">
    <source>
        <dbReference type="ARBA" id="ARBA00022669"/>
    </source>
</evidence>
<dbReference type="Gene3D" id="3.30.60.10">
    <property type="entry name" value="Endochitinase-like"/>
    <property type="match status" value="1"/>
</dbReference>
<accession>A0A1Y2AG91</accession>
<keyword evidence="1" id="KW-0147">Chitin-binding</keyword>
<dbReference type="EMBL" id="MCOG01000270">
    <property type="protein sequence ID" value="ORY21237.1"/>
    <property type="molecule type" value="Genomic_DNA"/>
</dbReference>
<dbReference type="SUPFAM" id="SSF57016">
    <property type="entry name" value="Plant lectins/antimicrobial peptides"/>
    <property type="match status" value="1"/>
</dbReference>
<reference evidence="2 3" key="1">
    <citation type="submission" date="2016-08" db="EMBL/GenBank/DDBJ databases">
        <title>A Parts List for Fungal Cellulosomes Revealed by Comparative Genomics.</title>
        <authorList>
            <consortium name="DOE Joint Genome Institute"/>
            <person name="Haitjema C.H."/>
            <person name="Gilmore S.P."/>
            <person name="Henske J.K."/>
            <person name="Solomon K.V."/>
            <person name="De Groot R."/>
            <person name="Kuo A."/>
            <person name="Mondo S.J."/>
            <person name="Salamov A.A."/>
            <person name="Labutti K."/>
            <person name="Zhao Z."/>
            <person name="Chiniquy J."/>
            <person name="Barry K."/>
            <person name="Brewer H.M."/>
            <person name="Purvine S.O."/>
            <person name="Wright A.T."/>
            <person name="Boxma B."/>
            <person name="Van Alen T."/>
            <person name="Hackstein J.H."/>
            <person name="Baker S.E."/>
            <person name="Grigoriev I.V."/>
            <person name="O'Malley M.A."/>
        </authorList>
    </citation>
    <scope>NUCLEOTIDE SEQUENCE [LARGE SCALE GENOMIC DNA]</scope>
    <source>
        <strain evidence="2 3">G1</strain>
    </source>
</reference>
<evidence type="ECO:0000313" key="3">
    <source>
        <dbReference type="Proteomes" id="UP000193920"/>
    </source>
</evidence>
<sequence>MSLKKIQLLKMSLIEFTNREKLNINWTLHPFNLEKNDIKLLKNLKYLKTIDIELDSIDSKQWLIDNICTITNVEKLYIMTKLEKTCSSTPSTSTNGKCGNENGKCPSGQWCNKYGWCGTSEKYCCTGYQSEFSQ</sequence>
<evidence type="ECO:0008006" key="4">
    <source>
        <dbReference type="Google" id="ProtNLM"/>
    </source>
</evidence>